<evidence type="ECO:0000256" key="2">
    <source>
        <dbReference type="SAM" id="MobiDB-lite"/>
    </source>
</evidence>
<dbReference type="GO" id="GO:0043161">
    <property type="term" value="P:proteasome-mediated ubiquitin-dependent protein catabolic process"/>
    <property type="evidence" value="ECO:0007669"/>
    <property type="project" value="TreeGrafter"/>
</dbReference>
<dbReference type="Proteomes" id="UP000504636">
    <property type="component" value="Unplaced"/>
</dbReference>
<evidence type="ECO:0008006" key="6">
    <source>
        <dbReference type="Google" id="ProtNLM"/>
    </source>
</evidence>
<reference evidence="5" key="2">
    <citation type="submission" date="2020-04" db="EMBL/GenBank/DDBJ databases">
        <authorList>
            <consortium name="NCBI Genome Project"/>
        </authorList>
    </citation>
    <scope>NUCLEOTIDE SEQUENCE</scope>
    <source>
        <strain evidence="5">CBS 304.34</strain>
    </source>
</reference>
<reference evidence="5" key="3">
    <citation type="submission" date="2025-04" db="UniProtKB">
        <authorList>
            <consortium name="RefSeq"/>
        </authorList>
    </citation>
    <scope>IDENTIFICATION</scope>
    <source>
        <strain evidence="5">CBS 304.34</strain>
    </source>
</reference>
<feature type="region of interest" description="Disordered" evidence="2">
    <location>
        <begin position="165"/>
        <end position="226"/>
    </location>
</feature>
<feature type="compositionally biased region" description="Basic and acidic residues" evidence="2">
    <location>
        <begin position="307"/>
        <end position="336"/>
    </location>
</feature>
<dbReference type="Pfam" id="PF09783">
    <property type="entry name" value="Vac_ImportDeg"/>
    <property type="match status" value="1"/>
</dbReference>
<evidence type="ECO:0000256" key="1">
    <source>
        <dbReference type="ARBA" id="ARBA00061469"/>
    </source>
</evidence>
<gene>
    <name evidence="3 5" type="ORF">BDZ99DRAFT_469888</name>
</gene>
<feature type="compositionally biased region" description="Basic and acidic residues" evidence="2">
    <location>
        <begin position="165"/>
        <end position="191"/>
    </location>
</feature>
<organism evidence="3">
    <name type="scientific">Mytilinidion resinicola</name>
    <dbReference type="NCBI Taxonomy" id="574789"/>
    <lineage>
        <taxon>Eukaryota</taxon>
        <taxon>Fungi</taxon>
        <taxon>Dikarya</taxon>
        <taxon>Ascomycota</taxon>
        <taxon>Pezizomycotina</taxon>
        <taxon>Dothideomycetes</taxon>
        <taxon>Pleosporomycetidae</taxon>
        <taxon>Mytilinidiales</taxon>
        <taxon>Mytilinidiaceae</taxon>
        <taxon>Mytilinidion</taxon>
    </lineage>
</organism>
<protein>
    <recommendedName>
        <fullName evidence="6">Vacuolar import and degradation protein-domain-containing protein</fullName>
    </recommendedName>
</protein>
<dbReference type="AlphaFoldDB" id="A0A6A6Z6R2"/>
<dbReference type="PANTHER" id="PTHR14534:SF3">
    <property type="entry name" value="GID COMPLEX SUBUNIT 4 HOMOLOG"/>
    <property type="match status" value="1"/>
</dbReference>
<dbReference type="GO" id="GO:0005773">
    <property type="term" value="C:vacuole"/>
    <property type="evidence" value="ECO:0007669"/>
    <property type="project" value="GOC"/>
</dbReference>
<feature type="region of interest" description="Disordered" evidence="2">
    <location>
        <begin position="305"/>
        <end position="358"/>
    </location>
</feature>
<accession>A0A6A6Z6R2</accession>
<dbReference type="RefSeq" id="XP_033583756.1">
    <property type="nucleotide sequence ID" value="XM_033721596.1"/>
</dbReference>
<dbReference type="InterPro" id="IPR018618">
    <property type="entry name" value="GID4/10-like"/>
</dbReference>
<feature type="compositionally biased region" description="Low complexity" evidence="2">
    <location>
        <begin position="270"/>
        <end position="288"/>
    </location>
</feature>
<dbReference type="GO" id="GO:0045721">
    <property type="term" value="P:negative regulation of gluconeogenesis"/>
    <property type="evidence" value="ECO:0007669"/>
    <property type="project" value="TreeGrafter"/>
</dbReference>
<evidence type="ECO:0000313" key="4">
    <source>
        <dbReference type="Proteomes" id="UP000504636"/>
    </source>
</evidence>
<dbReference type="OrthoDB" id="62at2759"/>
<dbReference type="PANTHER" id="PTHR14534">
    <property type="entry name" value="VACUOLAR IMPORT AND DEGRADATION PROTEIN 24"/>
    <property type="match status" value="1"/>
</dbReference>
<proteinExistence type="inferred from homology"/>
<dbReference type="EMBL" id="MU003692">
    <property type="protein sequence ID" value="KAF2816792.1"/>
    <property type="molecule type" value="Genomic_DNA"/>
</dbReference>
<evidence type="ECO:0000313" key="3">
    <source>
        <dbReference type="EMBL" id="KAF2816792.1"/>
    </source>
</evidence>
<dbReference type="GeneID" id="54462489"/>
<dbReference type="GO" id="GO:0006623">
    <property type="term" value="P:protein targeting to vacuole"/>
    <property type="evidence" value="ECO:0007669"/>
    <property type="project" value="TreeGrafter"/>
</dbReference>
<feature type="region of interest" description="Disordered" evidence="2">
    <location>
        <begin position="269"/>
        <end position="290"/>
    </location>
</feature>
<comment type="similarity">
    <text evidence="1">Belongs to the GID4/VID24 family.</text>
</comment>
<dbReference type="GO" id="GO:0007039">
    <property type="term" value="P:protein catabolic process in the vacuole"/>
    <property type="evidence" value="ECO:0007669"/>
    <property type="project" value="TreeGrafter"/>
</dbReference>
<keyword evidence="4" id="KW-1185">Reference proteome</keyword>
<evidence type="ECO:0000313" key="5">
    <source>
        <dbReference type="RefSeq" id="XP_033583756.1"/>
    </source>
</evidence>
<dbReference type="GO" id="GO:0034657">
    <property type="term" value="C:GID complex"/>
    <property type="evidence" value="ECO:0007669"/>
    <property type="project" value="TreeGrafter"/>
</dbReference>
<reference evidence="3 5" key="1">
    <citation type="journal article" date="2020" name="Stud. Mycol.">
        <title>101 Dothideomycetes genomes: a test case for predicting lifestyles and emergence of pathogens.</title>
        <authorList>
            <person name="Haridas S."/>
            <person name="Albert R."/>
            <person name="Binder M."/>
            <person name="Bloem J."/>
            <person name="Labutti K."/>
            <person name="Salamov A."/>
            <person name="Andreopoulos B."/>
            <person name="Baker S."/>
            <person name="Barry K."/>
            <person name="Bills G."/>
            <person name="Bluhm B."/>
            <person name="Cannon C."/>
            <person name="Castanera R."/>
            <person name="Culley D."/>
            <person name="Daum C."/>
            <person name="Ezra D."/>
            <person name="Gonzalez J."/>
            <person name="Henrissat B."/>
            <person name="Kuo A."/>
            <person name="Liang C."/>
            <person name="Lipzen A."/>
            <person name="Lutzoni F."/>
            <person name="Magnuson J."/>
            <person name="Mondo S."/>
            <person name="Nolan M."/>
            <person name="Ohm R."/>
            <person name="Pangilinan J."/>
            <person name="Park H.-J."/>
            <person name="Ramirez L."/>
            <person name="Alfaro M."/>
            <person name="Sun H."/>
            <person name="Tritt A."/>
            <person name="Yoshinaga Y."/>
            <person name="Zwiers L.-H."/>
            <person name="Turgeon B."/>
            <person name="Goodwin S."/>
            <person name="Spatafora J."/>
            <person name="Crous P."/>
            <person name="Grigoriev I."/>
        </authorList>
    </citation>
    <scope>NUCLEOTIDE SEQUENCE</scope>
    <source>
        <strain evidence="3 5">CBS 304.34</strain>
    </source>
</reference>
<sequence>MACHSTLSARRFLSSRTGIECQQDTLGGTATTACAHLRLTTSYFYVARLSDNPNPRSDDTHLRALRGRETAMAAGYLRHPPSHDRIDDACLTRAMPPANSRAISPIAESASRAATPPSYLVALRELESPVSSSVLNLAATLTTQAEDDADAENVRFLRSPLDPQDEWRTENARERLRRTSEEQSDDRERHDRFRRVMSRLSRQHEPPAYGDRIPSQNNLYDWSPANEADGDEELEQLLQELGQRQPSTHPDILRELARSQLDAERESRRAYSSRLLSSNQPSQTSESSLRSAAILQSVRRHPRFSARTRDYMHRYISDRDSADRATQDGESRDRRSPSRSATTSTGLGERSRYEASRHAWQAQQQLQRSDRDRAIVDRSLERYRVARRDYRREYLENPSSCPASSSPRLEQTIKYLSRLRSSNSYEDSLGFAVDGGFVSKDFFGDDHEDFVLDTSTIFPPAETSWLAPGAVLSGSQHATNVTSTVTPAAAVRGDSIYRSRNTDSAAPMLFDGARPSLSHNYIPPYRRSGEVVTTSSPQQDRWPVKVTIHAVDYDTMSLSATMEAYNVPSHPQTFVGMLSSANNSASSDNPTPIRTSSITTYLEGEILDFRTHTFLTESFKSSPLIDATYWRKLPPFSNLTDDELVHKLVSQRWMEQLSQEWILMRWKERCFVKNTRAFNSASSTPTDLHPRNFLNPEDDVTEDGCGLTISGFYYVCLRRSDGAVEGLYYDPQTSPYQHLKLVPVSGGVFPKWQFR</sequence>
<name>A0A6A6Z6R2_9PEZI</name>